<dbReference type="InterPro" id="IPR011333">
    <property type="entry name" value="SKP1/BTB/POZ_sf"/>
</dbReference>
<dbReference type="Pfam" id="PF00651">
    <property type="entry name" value="BTB"/>
    <property type="match status" value="1"/>
</dbReference>
<evidence type="ECO:0000313" key="3">
    <source>
        <dbReference type="Proteomes" id="UP000046392"/>
    </source>
</evidence>
<name>A0A0N5BPA0_STREA</name>
<dbReference type="SMART" id="SM00225">
    <property type="entry name" value="BTB"/>
    <property type="match status" value="1"/>
</dbReference>
<accession>A0A0N5BPA0</accession>
<dbReference type="Gene3D" id="1.25.40.420">
    <property type="match status" value="1"/>
</dbReference>
<proteinExistence type="predicted"/>
<sequence length="349" mass="39590">MSSIKSSMESDGQFGAKKNIERDSFIWTIEKSSISRLTGKETKMSPFFDSKNNDTVQWNLQIHQNDVSSNNENYISLSLVLIDVNCIEVTALCSFYVLSVDGEKKHKKVMSIKKFNDDIRIHTCKQFLKRDILHRNDNKLFPNGNLIVGCEIFYYYGTINTVAISTNNNLNGSLNVLLNDIADMLGSSELSDCVIKVGDSEIKVHKFVLASRSEVFSLILTNEDYKSNPNVIKINDFRLEVVKEMITYLYTGKSPNMDKMACEMLEIGEEYKLGQLKLMAEESLLHSLSIKNVCYYLVCSEVYSGGILQEWCLRFIYLHAKEIIDTKGWGKVVNAYPLLAAKLLSIAVN</sequence>
<dbReference type="AlphaFoldDB" id="A0A0N5BPA0"/>
<dbReference type="PROSITE" id="PS50144">
    <property type="entry name" value="MATH"/>
    <property type="match status" value="1"/>
</dbReference>
<feature type="domain" description="MATH" evidence="2">
    <location>
        <begin position="22"/>
        <end position="152"/>
    </location>
</feature>
<dbReference type="STRING" id="174720.A0A0N5BPA0"/>
<dbReference type="InterPro" id="IPR002083">
    <property type="entry name" value="MATH/TRAF_dom"/>
</dbReference>
<dbReference type="Gene3D" id="2.60.210.10">
    <property type="entry name" value="Apoptosis, Tumor Necrosis Factor Receptor Associated Protein 2, Chain A"/>
    <property type="match status" value="1"/>
</dbReference>
<keyword evidence="3" id="KW-1185">Reference proteome</keyword>
<organism evidence="3 4">
    <name type="scientific">Strongyloides papillosus</name>
    <name type="common">Intestinal threadworm</name>
    <dbReference type="NCBI Taxonomy" id="174720"/>
    <lineage>
        <taxon>Eukaryota</taxon>
        <taxon>Metazoa</taxon>
        <taxon>Ecdysozoa</taxon>
        <taxon>Nematoda</taxon>
        <taxon>Chromadorea</taxon>
        <taxon>Rhabditida</taxon>
        <taxon>Tylenchina</taxon>
        <taxon>Panagrolaimomorpha</taxon>
        <taxon>Strongyloidoidea</taxon>
        <taxon>Strongyloididae</taxon>
        <taxon>Strongyloides</taxon>
    </lineage>
</organism>
<dbReference type="GO" id="GO:0030163">
    <property type="term" value="P:protein catabolic process"/>
    <property type="evidence" value="ECO:0007669"/>
    <property type="project" value="UniProtKB-ARBA"/>
</dbReference>
<dbReference type="Proteomes" id="UP000046392">
    <property type="component" value="Unplaced"/>
</dbReference>
<reference evidence="4" key="1">
    <citation type="submission" date="2017-02" db="UniProtKB">
        <authorList>
            <consortium name="WormBaseParasite"/>
        </authorList>
    </citation>
    <scope>IDENTIFICATION</scope>
</reference>
<dbReference type="Pfam" id="PF22486">
    <property type="entry name" value="MATH_2"/>
    <property type="match status" value="1"/>
</dbReference>
<dbReference type="PANTHER" id="PTHR24413">
    <property type="entry name" value="SPECKLE-TYPE POZ PROTEIN"/>
    <property type="match status" value="1"/>
</dbReference>
<dbReference type="WBParaSite" id="SPAL_0000772700.1">
    <property type="protein sequence ID" value="SPAL_0000772700.1"/>
    <property type="gene ID" value="SPAL_0000772700"/>
</dbReference>
<feature type="domain" description="BTB" evidence="1">
    <location>
        <begin position="191"/>
        <end position="253"/>
    </location>
</feature>
<dbReference type="SUPFAM" id="SSF49599">
    <property type="entry name" value="TRAF domain-like"/>
    <property type="match status" value="1"/>
</dbReference>
<dbReference type="Gene3D" id="3.30.710.10">
    <property type="entry name" value="Potassium Channel Kv1.1, Chain A"/>
    <property type="match status" value="1"/>
</dbReference>
<protein>
    <submittedName>
        <fullName evidence="4">Speckle-type POZ protein (inferred by orthology to a human protein)</fullName>
    </submittedName>
</protein>
<evidence type="ECO:0000259" key="2">
    <source>
        <dbReference type="PROSITE" id="PS50144"/>
    </source>
</evidence>
<dbReference type="SUPFAM" id="SSF54695">
    <property type="entry name" value="POZ domain"/>
    <property type="match status" value="1"/>
</dbReference>
<dbReference type="InterPro" id="IPR008974">
    <property type="entry name" value="TRAF-like"/>
</dbReference>
<dbReference type="InterPro" id="IPR000210">
    <property type="entry name" value="BTB/POZ_dom"/>
</dbReference>
<dbReference type="PROSITE" id="PS50097">
    <property type="entry name" value="BTB"/>
    <property type="match status" value="1"/>
</dbReference>
<evidence type="ECO:0000259" key="1">
    <source>
        <dbReference type="PROSITE" id="PS50097"/>
    </source>
</evidence>
<evidence type="ECO:0000313" key="4">
    <source>
        <dbReference type="WBParaSite" id="SPAL_0000772700.1"/>
    </source>
</evidence>